<organism evidence="1">
    <name type="scientific">Brassica napus</name>
    <name type="common">Rape</name>
    <dbReference type="NCBI Taxonomy" id="3708"/>
    <lineage>
        <taxon>Eukaryota</taxon>
        <taxon>Viridiplantae</taxon>
        <taxon>Streptophyta</taxon>
        <taxon>Embryophyta</taxon>
        <taxon>Tracheophyta</taxon>
        <taxon>Spermatophyta</taxon>
        <taxon>Magnoliopsida</taxon>
        <taxon>eudicotyledons</taxon>
        <taxon>Gunneridae</taxon>
        <taxon>Pentapetalae</taxon>
        <taxon>rosids</taxon>
        <taxon>malvids</taxon>
        <taxon>Brassicales</taxon>
        <taxon>Brassicaceae</taxon>
        <taxon>Brassiceae</taxon>
        <taxon>Brassica</taxon>
    </lineage>
</organism>
<dbReference type="Gramene" id="CDY71948">
    <property type="protein sequence ID" value="CDY71948"/>
    <property type="gene ID" value="GSBRNA2T00022672001"/>
</dbReference>
<evidence type="ECO:0000313" key="1">
    <source>
        <dbReference type="EMBL" id="CDY71948.1"/>
    </source>
</evidence>
<dbReference type="AlphaFoldDB" id="A0A078JWB7"/>
<dbReference type="InterPro" id="IPR036641">
    <property type="entry name" value="HPT_dom_sf"/>
</dbReference>
<reference evidence="1" key="2">
    <citation type="submission" date="2014-06" db="EMBL/GenBank/DDBJ databases">
        <authorList>
            <person name="Genoscope - CEA"/>
        </authorList>
    </citation>
    <scope>NUCLEOTIDE SEQUENCE</scope>
</reference>
<accession>A0A078JWB7</accession>
<sequence length="29" mass="3225">MLKTKLQDLFNLEQQIVQAGGAIPQVNIN</sequence>
<dbReference type="GO" id="GO:0000160">
    <property type="term" value="P:phosphorelay signal transduction system"/>
    <property type="evidence" value="ECO:0007669"/>
    <property type="project" value="InterPro"/>
</dbReference>
<name>A0A078JWB7_BRANA</name>
<proteinExistence type="predicted"/>
<reference evidence="1" key="1">
    <citation type="journal article" date="2014" name="Science">
        <title>Plant genetics. Early allopolyploid evolution in the post-Neolithic Brassica napus oilseed genome.</title>
        <authorList>
            <person name="Chalhoub B."/>
            <person name="Denoeud F."/>
            <person name="Liu S."/>
            <person name="Parkin I.A."/>
            <person name="Tang H."/>
            <person name="Wang X."/>
            <person name="Chiquet J."/>
            <person name="Belcram H."/>
            <person name="Tong C."/>
            <person name="Samans B."/>
            <person name="Correa M."/>
            <person name="Da Silva C."/>
            <person name="Just J."/>
            <person name="Falentin C."/>
            <person name="Koh C.S."/>
            <person name="Le Clainche I."/>
            <person name="Bernard M."/>
            <person name="Bento P."/>
            <person name="Noel B."/>
            <person name="Labadie K."/>
            <person name="Alberti A."/>
            <person name="Charles M."/>
            <person name="Arnaud D."/>
            <person name="Guo H."/>
            <person name="Daviaud C."/>
            <person name="Alamery S."/>
            <person name="Jabbari K."/>
            <person name="Zhao M."/>
            <person name="Edger P.P."/>
            <person name="Chelaifa H."/>
            <person name="Tack D."/>
            <person name="Lassalle G."/>
            <person name="Mestiri I."/>
            <person name="Schnel N."/>
            <person name="Le Paslier M.C."/>
            <person name="Fan G."/>
            <person name="Renault V."/>
            <person name="Bayer P.E."/>
            <person name="Golicz A.A."/>
            <person name="Manoli S."/>
            <person name="Lee T.H."/>
            <person name="Thi V.H."/>
            <person name="Chalabi S."/>
            <person name="Hu Q."/>
            <person name="Fan C."/>
            <person name="Tollenaere R."/>
            <person name="Lu Y."/>
            <person name="Battail C."/>
            <person name="Shen J."/>
            <person name="Sidebottom C.H."/>
            <person name="Wang X."/>
            <person name="Canaguier A."/>
            <person name="Chauveau A."/>
            <person name="Berard A."/>
            <person name="Deniot G."/>
            <person name="Guan M."/>
            <person name="Liu Z."/>
            <person name="Sun F."/>
            <person name="Lim Y.P."/>
            <person name="Lyons E."/>
            <person name="Town C.D."/>
            <person name="Bancroft I."/>
            <person name="Wang X."/>
            <person name="Meng J."/>
            <person name="Ma J."/>
            <person name="Pires J.C."/>
            <person name="King G.J."/>
            <person name="Brunel D."/>
            <person name="Delourme R."/>
            <person name="Renard M."/>
            <person name="Aury J.M."/>
            <person name="Adams K.L."/>
            <person name="Batley J."/>
            <person name="Snowdon R.J."/>
            <person name="Tost J."/>
            <person name="Edwards D."/>
            <person name="Zhou Y."/>
            <person name="Hua W."/>
            <person name="Sharpe A.G."/>
            <person name="Paterson A.H."/>
            <person name="Guan C."/>
            <person name="Wincker P."/>
        </authorList>
    </citation>
    <scope>NUCLEOTIDE SEQUENCE [LARGE SCALE GENOMIC DNA]</scope>
</reference>
<dbReference type="STRING" id="3708.A0A078JWB7"/>
<gene>
    <name evidence="1" type="primary">BnaCnng75260D</name>
    <name evidence="1" type="ORF">GSBRNA2T00022672001</name>
</gene>
<dbReference type="EMBL" id="LK048233">
    <property type="protein sequence ID" value="CDY71948.1"/>
    <property type="molecule type" value="Genomic_DNA"/>
</dbReference>
<dbReference type="Gene3D" id="1.20.120.160">
    <property type="entry name" value="HPT domain"/>
    <property type="match status" value="1"/>
</dbReference>
<dbReference type="PaxDb" id="3708-A0A078JWB7"/>
<protein>
    <submittedName>
        <fullName evidence="1">BnaCnng75260D protein</fullName>
    </submittedName>
</protein>